<dbReference type="NCBIfam" id="TIGR03519">
    <property type="entry name" value="T9SS_PorP_fam"/>
    <property type="match status" value="1"/>
</dbReference>
<reference evidence="1 2" key="1">
    <citation type="journal article" date="2015" name="Nature">
        <title>rRNA introns, odd ribosomes, and small enigmatic genomes across a large radiation of phyla.</title>
        <authorList>
            <person name="Brown C.T."/>
            <person name="Hug L.A."/>
            <person name="Thomas B.C."/>
            <person name="Sharon I."/>
            <person name="Castelle C.J."/>
            <person name="Singh A."/>
            <person name="Wilkins M.J."/>
            <person name="Williams K.H."/>
            <person name="Banfield J.F."/>
        </authorList>
    </citation>
    <scope>NUCLEOTIDE SEQUENCE [LARGE SCALE GENOMIC DNA]</scope>
</reference>
<gene>
    <name evidence="1" type="ORF">UW63_C0001G0002</name>
</gene>
<dbReference type="Proteomes" id="UP000034154">
    <property type="component" value="Unassembled WGS sequence"/>
</dbReference>
<accession>A0A0G1JL24</accession>
<proteinExistence type="predicted"/>
<evidence type="ECO:0000313" key="2">
    <source>
        <dbReference type="Proteomes" id="UP000034154"/>
    </source>
</evidence>
<comment type="caution">
    <text evidence="1">The sequence shown here is derived from an EMBL/GenBank/DDBJ whole genome shotgun (WGS) entry which is preliminary data.</text>
</comment>
<name>A0A0G1JL24_9BACT</name>
<dbReference type="EMBL" id="LCJB01000001">
    <property type="protein sequence ID" value="KKT72080.1"/>
    <property type="molecule type" value="Genomic_DNA"/>
</dbReference>
<evidence type="ECO:0008006" key="3">
    <source>
        <dbReference type="Google" id="ProtNLM"/>
    </source>
</evidence>
<organism evidence="1 2">
    <name type="scientific">Candidatus Uhrbacteria bacterium GW2011_GWF2_44_350</name>
    <dbReference type="NCBI Taxonomy" id="1619000"/>
    <lineage>
        <taxon>Bacteria</taxon>
        <taxon>Candidatus Uhriibacteriota</taxon>
    </lineage>
</organism>
<dbReference type="Pfam" id="PF11751">
    <property type="entry name" value="PorP_SprF"/>
    <property type="match status" value="1"/>
</dbReference>
<dbReference type="AlphaFoldDB" id="A0A0G1JL24"/>
<evidence type="ECO:0000313" key="1">
    <source>
        <dbReference type="EMBL" id="KKT72080.1"/>
    </source>
</evidence>
<sequence length="313" mass="36297">MKWIKYILPLFLLIGVHKVNAQQMQMYSQYMFNDFVVNPAVCGTHEYFQARLNNRYQWIGIVDQPRTYILSIYGPHKTKDMGFGGFVYNDVTGPTSRTGVQGAYAKNIRIKNDMRLSFGLSAGLLQFKIDGSKITWHDEGDLVGEAMYVDYIPDANFGMYLYTKSYWAGFSANQLLFSKVKLYNNVSDESLTNGGINRIMHHFYLMGGYKYKINEEFTLEPSLLVKKMAPTPYEFEITVKGIYQDMVWLGASFRTHEKSMPIMIGYNYENQMYFGYCYDLIFSDLKNYTSGTHEIMVVARFNKIKQSKSRPKI</sequence>
<dbReference type="InterPro" id="IPR019861">
    <property type="entry name" value="PorP/SprF_Bacteroidetes"/>
</dbReference>
<protein>
    <recommendedName>
        <fullName evidence="3">Type IX secretion system membrane protein PorP/SprF</fullName>
    </recommendedName>
</protein>